<proteinExistence type="predicted"/>
<protein>
    <submittedName>
        <fullName evidence="2">Uncharacterized protein</fullName>
    </submittedName>
</protein>
<dbReference type="EMBL" id="BMAU01021368">
    <property type="protein sequence ID" value="GFY24005.1"/>
    <property type="molecule type" value="Genomic_DNA"/>
</dbReference>
<organism evidence="2 3">
    <name type="scientific">Trichonephila clavipes</name>
    <name type="common">Golden silk orbweaver</name>
    <name type="synonym">Nephila clavipes</name>
    <dbReference type="NCBI Taxonomy" id="2585209"/>
    <lineage>
        <taxon>Eukaryota</taxon>
        <taxon>Metazoa</taxon>
        <taxon>Ecdysozoa</taxon>
        <taxon>Arthropoda</taxon>
        <taxon>Chelicerata</taxon>
        <taxon>Arachnida</taxon>
        <taxon>Araneae</taxon>
        <taxon>Araneomorphae</taxon>
        <taxon>Entelegynae</taxon>
        <taxon>Araneoidea</taxon>
        <taxon>Nephilidae</taxon>
        <taxon>Trichonephila</taxon>
    </lineage>
</organism>
<keyword evidence="3" id="KW-1185">Reference proteome</keyword>
<name>A0A8X6VWY6_TRICX</name>
<evidence type="ECO:0000256" key="1">
    <source>
        <dbReference type="SAM" id="MobiDB-lite"/>
    </source>
</evidence>
<comment type="caution">
    <text evidence="2">The sequence shown here is derived from an EMBL/GenBank/DDBJ whole genome shotgun (WGS) entry which is preliminary data.</text>
</comment>
<dbReference type="Proteomes" id="UP000887159">
    <property type="component" value="Unassembled WGS sequence"/>
</dbReference>
<feature type="region of interest" description="Disordered" evidence="1">
    <location>
        <begin position="17"/>
        <end position="73"/>
    </location>
</feature>
<reference evidence="2" key="1">
    <citation type="submission" date="2020-08" db="EMBL/GenBank/DDBJ databases">
        <title>Multicomponent nature underlies the extraordinary mechanical properties of spider dragline silk.</title>
        <authorList>
            <person name="Kono N."/>
            <person name="Nakamura H."/>
            <person name="Mori M."/>
            <person name="Yoshida Y."/>
            <person name="Ohtoshi R."/>
            <person name="Malay A.D."/>
            <person name="Moran D.A.P."/>
            <person name="Tomita M."/>
            <person name="Numata K."/>
            <person name="Arakawa K."/>
        </authorList>
    </citation>
    <scope>NUCLEOTIDE SEQUENCE</scope>
</reference>
<evidence type="ECO:0000313" key="2">
    <source>
        <dbReference type="EMBL" id="GFY24005.1"/>
    </source>
</evidence>
<accession>A0A8X6VWY6</accession>
<evidence type="ECO:0000313" key="3">
    <source>
        <dbReference type="Proteomes" id="UP000887159"/>
    </source>
</evidence>
<sequence>MQFKRCPLRKIWKRQENTSEAAELRSGASTSSSNVTSRCDLDCQVKVERRKSPNSGKSPLALKPVFGANDARH</sequence>
<feature type="compositionally biased region" description="Basic and acidic residues" evidence="1">
    <location>
        <begin position="39"/>
        <end position="51"/>
    </location>
</feature>
<gene>
    <name evidence="2" type="ORF">TNCV_4896861</name>
</gene>
<feature type="compositionally biased region" description="Low complexity" evidence="1">
    <location>
        <begin position="26"/>
        <end position="37"/>
    </location>
</feature>
<dbReference type="AlphaFoldDB" id="A0A8X6VWY6"/>